<dbReference type="GO" id="GO:0004497">
    <property type="term" value="F:monooxygenase activity"/>
    <property type="evidence" value="ECO:0007669"/>
    <property type="project" value="InterPro"/>
</dbReference>
<evidence type="ECO:0000256" key="3">
    <source>
        <dbReference type="SAM" id="MobiDB-lite"/>
    </source>
</evidence>
<keyword evidence="2" id="KW-0408">Iron</keyword>
<reference evidence="4 5" key="1">
    <citation type="journal article" date="2024" name="Nat. Commun.">
        <title>Phylogenomics reveals the evolutionary origins of lichenization in chlorophyte algae.</title>
        <authorList>
            <person name="Puginier C."/>
            <person name="Libourel C."/>
            <person name="Otte J."/>
            <person name="Skaloud P."/>
            <person name="Haon M."/>
            <person name="Grisel S."/>
            <person name="Petersen M."/>
            <person name="Berrin J.G."/>
            <person name="Delaux P.M."/>
            <person name="Dal Grande F."/>
            <person name="Keller J."/>
        </authorList>
    </citation>
    <scope>NUCLEOTIDE SEQUENCE [LARGE SCALE GENOMIC DNA]</scope>
    <source>
        <strain evidence="4 5">SAG 2036</strain>
    </source>
</reference>
<dbReference type="PRINTS" id="PR00463">
    <property type="entry name" value="EP450I"/>
</dbReference>
<dbReference type="InterPro" id="IPR001128">
    <property type="entry name" value="Cyt_P450"/>
</dbReference>
<gene>
    <name evidence="4" type="ORF">WJX73_005634</name>
</gene>
<comment type="caution">
    <text evidence="4">The sequence shown here is derived from an EMBL/GenBank/DDBJ whole genome shotgun (WGS) entry which is preliminary data.</text>
</comment>
<dbReference type="GO" id="GO:0016705">
    <property type="term" value="F:oxidoreductase activity, acting on paired donors, with incorporation or reduction of molecular oxygen"/>
    <property type="evidence" value="ECO:0007669"/>
    <property type="project" value="InterPro"/>
</dbReference>
<organism evidence="4 5">
    <name type="scientific">Symbiochloris irregularis</name>
    <dbReference type="NCBI Taxonomy" id="706552"/>
    <lineage>
        <taxon>Eukaryota</taxon>
        <taxon>Viridiplantae</taxon>
        <taxon>Chlorophyta</taxon>
        <taxon>core chlorophytes</taxon>
        <taxon>Trebouxiophyceae</taxon>
        <taxon>Trebouxiales</taxon>
        <taxon>Trebouxiaceae</taxon>
        <taxon>Symbiochloris</taxon>
    </lineage>
</organism>
<dbReference type="GO" id="GO:0005506">
    <property type="term" value="F:iron ion binding"/>
    <property type="evidence" value="ECO:0007669"/>
    <property type="project" value="InterPro"/>
</dbReference>
<sequence length="441" mass="49347">MHRCMTEWAEEYGPIYHVRFLMIHYIVISDPVLWTHVMRSKAVDKYRFIQVYMEPMLCGKNVLTSPTDAHWRMAMDVIGLVGFNKDMGALDHHCAAAGSKRVEDDHTATLLNSTHEITERTKELLRDLKFWKQGTRDGIALLARFRGIIDSLLRHIRQKEVAKGSFADLLLSTFKHVTPEQQADKLMLPEAATLFFAGVDTSGHAATWALYLLLQHPEVEAKVAQELDALELLVTTERPTPRPLQAADLAKLPYLSCCIKETLRLYPAVGIGHFRVNFLQDLTLAGQLHIPKGGAIWLASHALHNASFNWDDPDTFLPERWEQPGTEFALPEKLKLSKEWYEGLHANLSTSGQADDSPGQDGGRPKRYMPFAEGQRDCLGQNLARTFLLATLATLLSRLTFSLGAKMGGPEGVRASEQYTIVTGLKDGMFMHAKSRSTAAG</sequence>
<dbReference type="SUPFAM" id="SSF48264">
    <property type="entry name" value="Cytochrome P450"/>
    <property type="match status" value="1"/>
</dbReference>
<evidence type="ECO:0000256" key="1">
    <source>
        <dbReference type="ARBA" id="ARBA00010617"/>
    </source>
</evidence>
<dbReference type="InterPro" id="IPR002401">
    <property type="entry name" value="Cyt_P450_E_grp-I"/>
</dbReference>
<dbReference type="AlphaFoldDB" id="A0AAW1PS13"/>
<dbReference type="CDD" id="cd00302">
    <property type="entry name" value="cytochrome_P450"/>
    <property type="match status" value="1"/>
</dbReference>
<proteinExistence type="inferred from homology"/>
<dbReference type="InterPro" id="IPR036396">
    <property type="entry name" value="Cyt_P450_sf"/>
</dbReference>
<feature type="binding site" description="axial binding residue" evidence="2">
    <location>
        <position position="378"/>
    </location>
    <ligand>
        <name>heme</name>
        <dbReference type="ChEBI" id="CHEBI:30413"/>
    </ligand>
    <ligandPart>
        <name>Fe</name>
        <dbReference type="ChEBI" id="CHEBI:18248"/>
    </ligandPart>
</feature>
<dbReference type="PANTHER" id="PTHR24305">
    <property type="entry name" value="CYTOCHROME P450"/>
    <property type="match status" value="1"/>
</dbReference>
<evidence type="ECO:0000256" key="2">
    <source>
        <dbReference type="PIRSR" id="PIRSR602401-1"/>
    </source>
</evidence>
<evidence type="ECO:0000313" key="4">
    <source>
        <dbReference type="EMBL" id="KAK9810762.1"/>
    </source>
</evidence>
<keyword evidence="5" id="KW-1185">Reference proteome</keyword>
<keyword evidence="2" id="KW-0349">Heme</keyword>
<dbReference type="InterPro" id="IPR050121">
    <property type="entry name" value="Cytochrome_P450_monoxygenase"/>
</dbReference>
<dbReference type="Pfam" id="PF00067">
    <property type="entry name" value="p450"/>
    <property type="match status" value="1"/>
</dbReference>
<dbReference type="EMBL" id="JALJOQ010000014">
    <property type="protein sequence ID" value="KAK9810762.1"/>
    <property type="molecule type" value="Genomic_DNA"/>
</dbReference>
<feature type="region of interest" description="Disordered" evidence="3">
    <location>
        <begin position="348"/>
        <end position="368"/>
    </location>
</feature>
<comment type="cofactor">
    <cofactor evidence="2">
        <name>heme</name>
        <dbReference type="ChEBI" id="CHEBI:30413"/>
    </cofactor>
</comment>
<accession>A0AAW1PS13</accession>
<dbReference type="GO" id="GO:0020037">
    <property type="term" value="F:heme binding"/>
    <property type="evidence" value="ECO:0007669"/>
    <property type="project" value="InterPro"/>
</dbReference>
<keyword evidence="2" id="KW-0479">Metal-binding</keyword>
<dbReference type="Gene3D" id="1.10.630.10">
    <property type="entry name" value="Cytochrome P450"/>
    <property type="match status" value="2"/>
</dbReference>
<comment type="similarity">
    <text evidence="1">Belongs to the cytochrome P450 family.</text>
</comment>
<dbReference type="Proteomes" id="UP001465755">
    <property type="component" value="Unassembled WGS sequence"/>
</dbReference>
<name>A0AAW1PS13_9CHLO</name>
<evidence type="ECO:0008006" key="6">
    <source>
        <dbReference type="Google" id="ProtNLM"/>
    </source>
</evidence>
<dbReference type="PRINTS" id="PR00385">
    <property type="entry name" value="P450"/>
</dbReference>
<protein>
    <recommendedName>
        <fullName evidence="6">Cytochrome P450</fullName>
    </recommendedName>
</protein>
<evidence type="ECO:0000313" key="5">
    <source>
        <dbReference type="Proteomes" id="UP001465755"/>
    </source>
</evidence>
<dbReference type="PANTHER" id="PTHR24305:SF166">
    <property type="entry name" value="CYTOCHROME P450 12A4, MITOCHONDRIAL-RELATED"/>
    <property type="match status" value="1"/>
</dbReference>